<evidence type="ECO:0000313" key="9">
    <source>
        <dbReference type="Proteomes" id="UP000612585"/>
    </source>
</evidence>
<evidence type="ECO:0000256" key="1">
    <source>
        <dbReference type="ARBA" id="ARBA00004141"/>
    </source>
</evidence>
<dbReference type="EMBL" id="BOPG01000069">
    <property type="protein sequence ID" value="GIJ61660.1"/>
    <property type="molecule type" value="Genomic_DNA"/>
</dbReference>
<reference evidence="8" key="1">
    <citation type="submission" date="2021-01" db="EMBL/GenBank/DDBJ databases">
        <title>Whole genome shotgun sequence of Virgisporangium aurantiacum NBRC 16421.</title>
        <authorList>
            <person name="Komaki H."/>
            <person name="Tamura T."/>
        </authorList>
    </citation>
    <scope>NUCLEOTIDE SEQUENCE</scope>
    <source>
        <strain evidence="8">NBRC 16421</strain>
    </source>
</reference>
<feature type="transmembrane region" description="Helical" evidence="6">
    <location>
        <begin position="6"/>
        <end position="26"/>
    </location>
</feature>
<dbReference type="PANTHER" id="PTHR30071:SF1">
    <property type="entry name" value="CYTOCHROME B_B6 PROTEIN-RELATED"/>
    <property type="match status" value="1"/>
</dbReference>
<feature type="transmembrane region" description="Helical" evidence="6">
    <location>
        <begin position="169"/>
        <end position="189"/>
    </location>
</feature>
<dbReference type="InterPro" id="IPR002541">
    <property type="entry name" value="Cyt_c_assembly"/>
</dbReference>
<protein>
    <submittedName>
        <fullName evidence="8">C-type cytochrome biogenesis protein CcsB</fullName>
    </submittedName>
</protein>
<dbReference type="Proteomes" id="UP000612585">
    <property type="component" value="Unassembled WGS sequence"/>
</dbReference>
<dbReference type="GO" id="GO:0017004">
    <property type="term" value="P:cytochrome complex assembly"/>
    <property type="evidence" value="ECO:0007669"/>
    <property type="project" value="UniProtKB-KW"/>
</dbReference>
<keyword evidence="4 6" id="KW-1133">Transmembrane helix</keyword>
<keyword evidence="9" id="KW-1185">Reference proteome</keyword>
<dbReference type="AlphaFoldDB" id="A0A8J4E471"/>
<dbReference type="InterPro" id="IPR045062">
    <property type="entry name" value="Cyt_c_biogenesis_CcsA/CcmC"/>
</dbReference>
<comment type="subcellular location">
    <subcellularLocation>
        <location evidence="1">Membrane</location>
        <topology evidence="1">Multi-pass membrane protein</topology>
    </subcellularLocation>
</comment>
<evidence type="ECO:0000256" key="4">
    <source>
        <dbReference type="ARBA" id="ARBA00022989"/>
    </source>
</evidence>
<accession>A0A8J4E471</accession>
<organism evidence="8 9">
    <name type="scientific">Virgisporangium aurantiacum</name>
    <dbReference type="NCBI Taxonomy" id="175570"/>
    <lineage>
        <taxon>Bacteria</taxon>
        <taxon>Bacillati</taxon>
        <taxon>Actinomycetota</taxon>
        <taxon>Actinomycetes</taxon>
        <taxon>Micromonosporales</taxon>
        <taxon>Micromonosporaceae</taxon>
        <taxon>Virgisporangium</taxon>
    </lineage>
</organism>
<comment type="caution">
    <text evidence="8">The sequence shown here is derived from an EMBL/GenBank/DDBJ whole genome shotgun (WGS) entry which is preliminary data.</text>
</comment>
<proteinExistence type="predicted"/>
<dbReference type="NCBIfam" id="TIGR03144">
    <property type="entry name" value="cytochr_II_ccsB"/>
    <property type="match status" value="1"/>
</dbReference>
<evidence type="ECO:0000256" key="3">
    <source>
        <dbReference type="ARBA" id="ARBA00022748"/>
    </source>
</evidence>
<evidence type="ECO:0000259" key="7">
    <source>
        <dbReference type="Pfam" id="PF01578"/>
    </source>
</evidence>
<feature type="transmembrane region" description="Helical" evidence="6">
    <location>
        <begin position="67"/>
        <end position="87"/>
    </location>
</feature>
<dbReference type="GO" id="GO:0020037">
    <property type="term" value="F:heme binding"/>
    <property type="evidence" value="ECO:0007669"/>
    <property type="project" value="InterPro"/>
</dbReference>
<gene>
    <name evidence="8" type="ORF">Vau01_091760</name>
</gene>
<evidence type="ECO:0000256" key="2">
    <source>
        <dbReference type="ARBA" id="ARBA00022692"/>
    </source>
</evidence>
<feature type="transmembrane region" description="Helical" evidence="6">
    <location>
        <begin position="282"/>
        <end position="303"/>
    </location>
</feature>
<feature type="transmembrane region" description="Helical" evidence="6">
    <location>
        <begin position="255"/>
        <end position="270"/>
    </location>
</feature>
<evidence type="ECO:0000256" key="6">
    <source>
        <dbReference type="SAM" id="Phobius"/>
    </source>
</evidence>
<feature type="domain" description="Cytochrome c assembly protein" evidence="7">
    <location>
        <begin position="98"/>
        <end position="307"/>
    </location>
</feature>
<keyword evidence="3" id="KW-0201">Cytochrome c-type biogenesis</keyword>
<dbReference type="InterPro" id="IPR017562">
    <property type="entry name" value="Cyt_c_biogenesis_CcsA"/>
</dbReference>
<keyword evidence="2 6" id="KW-0812">Transmembrane</keyword>
<sequence>MSDQLLVVTILAYLAAMLCYAVEYAFGSQGLIARVANRDLVAVGSLGSSASEVEPSEPPPSRAGARFGLLAVAATVLGVLAHAATLVTRSVAAGRVPWGNLYEFLLVLCLVGAISWLVVLRQWPAMRPLGLLITATLVILLGSAGMVYTDAGPLVPALNSAWLKIHVTTVATAGGGLLVGFVSAVLYLLREGYEDGRTGFPWALAAKAPRAEALERITFRIHAFAFPLLTVGIICGAIWAESAWGRYWGWDPKEIWSFITWVVYAGYLHARATPSIRRRTATYLALAGWAALMFNQYGVNMFFTGLHSYSGT</sequence>
<feature type="transmembrane region" description="Helical" evidence="6">
    <location>
        <begin position="131"/>
        <end position="149"/>
    </location>
</feature>
<dbReference type="Pfam" id="PF01578">
    <property type="entry name" value="Cytochrom_C_asm"/>
    <property type="match status" value="1"/>
</dbReference>
<evidence type="ECO:0000313" key="8">
    <source>
        <dbReference type="EMBL" id="GIJ61660.1"/>
    </source>
</evidence>
<dbReference type="GO" id="GO:0005886">
    <property type="term" value="C:plasma membrane"/>
    <property type="evidence" value="ECO:0007669"/>
    <property type="project" value="TreeGrafter"/>
</dbReference>
<evidence type="ECO:0000256" key="5">
    <source>
        <dbReference type="ARBA" id="ARBA00023136"/>
    </source>
</evidence>
<keyword evidence="5 6" id="KW-0472">Membrane</keyword>
<name>A0A8J4E471_9ACTN</name>
<dbReference type="PANTHER" id="PTHR30071">
    <property type="entry name" value="HEME EXPORTER PROTEIN C"/>
    <property type="match status" value="1"/>
</dbReference>
<feature type="transmembrane region" description="Helical" evidence="6">
    <location>
        <begin position="99"/>
        <end position="119"/>
    </location>
</feature>
<feature type="transmembrane region" description="Helical" evidence="6">
    <location>
        <begin position="217"/>
        <end position="240"/>
    </location>
</feature>